<dbReference type="EMBL" id="GGMR01020161">
    <property type="protein sequence ID" value="MBY32780.1"/>
    <property type="molecule type" value="Transcribed_RNA"/>
</dbReference>
<organism evidence="2">
    <name type="scientific">Schizaphis graminum</name>
    <name type="common">Green bug aphid</name>
    <dbReference type="NCBI Taxonomy" id="13262"/>
    <lineage>
        <taxon>Eukaryota</taxon>
        <taxon>Metazoa</taxon>
        <taxon>Ecdysozoa</taxon>
        <taxon>Arthropoda</taxon>
        <taxon>Hexapoda</taxon>
        <taxon>Insecta</taxon>
        <taxon>Pterygota</taxon>
        <taxon>Neoptera</taxon>
        <taxon>Paraneoptera</taxon>
        <taxon>Hemiptera</taxon>
        <taxon>Sternorrhyncha</taxon>
        <taxon>Aphidomorpha</taxon>
        <taxon>Aphidoidea</taxon>
        <taxon>Aphididae</taxon>
        <taxon>Aphidini</taxon>
        <taxon>Schizaphis</taxon>
    </lineage>
</organism>
<keyword evidence="1" id="KW-0472">Membrane</keyword>
<protein>
    <submittedName>
        <fullName evidence="2">Uncharacterized protein</fullName>
    </submittedName>
</protein>
<proteinExistence type="predicted"/>
<evidence type="ECO:0000256" key="1">
    <source>
        <dbReference type="SAM" id="Phobius"/>
    </source>
</evidence>
<name>A0A2S2PTH7_SCHGA</name>
<keyword evidence="1" id="KW-1133">Transmembrane helix</keyword>
<dbReference type="Pfam" id="PF24664">
    <property type="entry name" value="Monjiviricetes_fusion"/>
    <property type="match status" value="1"/>
</dbReference>
<dbReference type="AlphaFoldDB" id="A0A2S2PTH7"/>
<accession>A0A2S2PTH7</accession>
<feature type="transmembrane region" description="Helical" evidence="1">
    <location>
        <begin position="67"/>
        <end position="87"/>
    </location>
</feature>
<reference evidence="2" key="1">
    <citation type="submission" date="2018-04" db="EMBL/GenBank/DDBJ databases">
        <title>Transcriptome of Schizaphis graminum biotype I.</title>
        <authorList>
            <person name="Scully E.D."/>
            <person name="Geib S.M."/>
            <person name="Palmer N.A."/>
            <person name="Koch K."/>
            <person name="Bradshaw J."/>
            <person name="Heng-Moss T."/>
            <person name="Sarath G."/>
        </authorList>
    </citation>
    <scope>NUCLEOTIDE SEQUENCE</scope>
</reference>
<sequence>MVAGIYSHEIMNALQKHLLFPQEIEAAQKNIARQSLGHTYTDQGLRLQGLIDENTIGKMVENKLHKMWGWFTTLGTFVSGLLGIFFITKIITSILNTGLNISLLYQTFG</sequence>
<evidence type="ECO:0000313" key="2">
    <source>
        <dbReference type="EMBL" id="MBY32780.1"/>
    </source>
</evidence>
<gene>
    <name evidence="2" type="ORF">g.11377</name>
</gene>
<keyword evidence="1" id="KW-0812">Transmembrane</keyword>